<comment type="caution">
    <text evidence="2">The sequence shown here is derived from an EMBL/GenBank/DDBJ whole genome shotgun (WGS) entry which is preliminary data.</text>
</comment>
<keyword evidence="1" id="KW-0472">Membrane</keyword>
<gene>
    <name evidence="2" type="ORF">QVZ43_15825</name>
</gene>
<feature type="transmembrane region" description="Helical" evidence="1">
    <location>
        <begin position="16"/>
        <end position="36"/>
    </location>
</feature>
<protein>
    <recommendedName>
        <fullName evidence="4">Two-component sensor histidine kinase</fullName>
    </recommendedName>
</protein>
<name>A0ABT8W4L8_9GAMM</name>
<dbReference type="Proteomes" id="UP001168640">
    <property type="component" value="Unassembled WGS sequence"/>
</dbReference>
<evidence type="ECO:0008006" key="4">
    <source>
        <dbReference type="Google" id="ProtNLM"/>
    </source>
</evidence>
<sequence>MKALPAIDRLVLIRKFRLGVSMVVLGLLYWFLLGVLEREAGKAEEQAANLVFNQLSAALVIRGAEAMLSRTETLEGLVGTNPFEWLEHSWHNYAGVCRQWPEPRQWCFLQREQKETVSGERGWLIYNPEQPITLKGQQTQPGQLVVWQVATDFADRNSNGRRDAGERSSGLLLTETVLSRHEMAGLEAVN</sequence>
<keyword evidence="1" id="KW-0812">Transmembrane</keyword>
<proteinExistence type="predicted"/>
<evidence type="ECO:0000313" key="2">
    <source>
        <dbReference type="EMBL" id="MDO3723185.1"/>
    </source>
</evidence>
<dbReference type="RefSeq" id="WP_302910692.1">
    <property type="nucleotide sequence ID" value="NZ_JAUMIS010000003.1"/>
</dbReference>
<evidence type="ECO:0000313" key="3">
    <source>
        <dbReference type="Proteomes" id="UP001168640"/>
    </source>
</evidence>
<dbReference type="EMBL" id="JAUMIS010000003">
    <property type="protein sequence ID" value="MDO3723185.1"/>
    <property type="molecule type" value="Genomic_DNA"/>
</dbReference>
<accession>A0ABT8W4L8</accession>
<evidence type="ECO:0000256" key="1">
    <source>
        <dbReference type="SAM" id="Phobius"/>
    </source>
</evidence>
<keyword evidence="3" id="KW-1185">Reference proteome</keyword>
<keyword evidence="1" id="KW-1133">Transmembrane helix</keyword>
<reference evidence="2" key="1">
    <citation type="submission" date="2023-07" db="EMBL/GenBank/DDBJ databases">
        <title>Marinobacter sp. chi1 genome sequencing and assembly.</title>
        <authorList>
            <person name="Park S."/>
        </authorList>
    </citation>
    <scope>NUCLEOTIDE SEQUENCE</scope>
    <source>
        <strain evidence="2">Chi1</strain>
    </source>
</reference>
<organism evidence="2 3">
    <name type="scientific">Marinobacter suaedae</name>
    <dbReference type="NCBI Taxonomy" id="3057675"/>
    <lineage>
        <taxon>Bacteria</taxon>
        <taxon>Pseudomonadati</taxon>
        <taxon>Pseudomonadota</taxon>
        <taxon>Gammaproteobacteria</taxon>
        <taxon>Pseudomonadales</taxon>
        <taxon>Marinobacteraceae</taxon>
        <taxon>Marinobacter</taxon>
    </lineage>
</organism>